<dbReference type="InterPro" id="IPR044855">
    <property type="entry name" value="CoA-Trfase_III_dom3_sf"/>
</dbReference>
<keyword evidence="1" id="KW-0808">Transferase</keyword>
<dbReference type="KEGG" id="aka:TKWG_22250"/>
<dbReference type="PANTHER" id="PTHR48207:SF4">
    <property type="entry name" value="BLL6097 PROTEIN"/>
    <property type="match status" value="1"/>
</dbReference>
<dbReference type="Proteomes" id="UP000005267">
    <property type="component" value="Chromosome"/>
</dbReference>
<dbReference type="RefSeq" id="WP_014752189.1">
    <property type="nucleotide sequence ID" value="NC_017964.1"/>
</dbReference>
<reference evidence="2 3" key="1">
    <citation type="journal article" date="2011" name="J. Bacteriol.">
        <title>Whole-genome shotgun sequencing of the sulfur-oxidizing chemoautotroph Tetrathiobacter kashmirensis.</title>
        <authorList>
            <person name="Ghosh W."/>
            <person name="George A."/>
            <person name="Agarwal A."/>
            <person name="Raj P."/>
            <person name="Alam M."/>
            <person name="Pyne P."/>
            <person name="Das Gupta S.K."/>
        </authorList>
    </citation>
    <scope>NUCLEOTIDE SEQUENCE [LARGE SCALE GENOMIC DNA]</scope>
    <source>
        <strain evidence="2 3">WT001</strain>
    </source>
</reference>
<dbReference type="EMBL" id="CP003555">
    <property type="protein sequence ID" value="AFK64098.1"/>
    <property type="molecule type" value="Genomic_DNA"/>
</dbReference>
<dbReference type="InterPro" id="IPR023606">
    <property type="entry name" value="CoA-Trfase_III_dom_1_sf"/>
</dbReference>
<dbReference type="Pfam" id="PF02515">
    <property type="entry name" value="CoA_transf_3"/>
    <property type="match status" value="1"/>
</dbReference>
<evidence type="ECO:0000313" key="2">
    <source>
        <dbReference type="EMBL" id="AFK64098.1"/>
    </source>
</evidence>
<dbReference type="Gene3D" id="3.40.50.10540">
    <property type="entry name" value="Crotonobetainyl-coa:carnitine coa-transferase, domain 1"/>
    <property type="match status" value="1"/>
</dbReference>
<evidence type="ECO:0000313" key="3">
    <source>
        <dbReference type="Proteomes" id="UP000005267"/>
    </source>
</evidence>
<name>I3UGG0_ADVKW</name>
<dbReference type="SUPFAM" id="SSF89796">
    <property type="entry name" value="CoA-transferase family III (CaiB/BaiF)"/>
    <property type="match status" value="1"/>
</dbReference>
<dbReference type="Gene3D" id="3.30.1540.10">
    <property type="entry name" value="formyl-coa transferase, domain 3"/>
    <property type="match status" value="1"/>
</dbReference>
<keyword evidence="3" id="KW-1185">Reference proteome</keyword>
<proteinExistence type="predicted"/>
<dbReference type="STRING" id="1036672.TKWG_22250"/>
<reference evidence="3" key="2">
    <citation type="journal article" date="2013" name="PLoS ONE">
        <title>Genome implosion elicits host-confinement in Alcaligenaceae: evidence from the comparative genomics of Tetrathiobacter kashmirensis, a pathogen in the making.</title>
        <authorList>
            <person name="Ghosh W."/>
            <person name="Alam M."/>
            <person name="Roy C."/>
            <person name="Pyne P."/>
            <person name="George A."/>
            <person name="Chakraborty R."/>
            <person name="Majumder S."/>
            <person name="Agarwal A."/>
            <person name="Chakraborty S."/>
            <person name="Majumdar S."/>
            <person name="Gupta S.K."/>
        </authorList>
    </citation>
    <scope>NUCLEOTIDE SEQUENCE [LARGE SCALE GENOMIC DNA]</scope>
    <source>
        <strain evidence="3">WT001</strain>
    </source>
</reference>
<accession>I3UGG0</accession>
<dbReference type="InterPro" id="IPR003673">
    <property type="entry name" value="CoA-Trfase_fam_III"/>
</dbReference>
<protein>
    <submittedName>
        <fullName evidence="2">L-carnitine dehydratase/bile acid-inducible protein F</fullName>
    </submittedName>
</protein>
<evidence type="ECO:0000256" key="1">
    <source>
        <dbReference type="ARBA" id="ARBA00022679"/>
    </source>
</evidence>
<organism evidence="2 3">
    <name type="scientific">Advenella kashmirensis (strain DSM 17095 / LMG 22695 / WT001)</name>
    <name type="common">Tetrathiobacter kashmirensis</name>
    <dbReference type="NCBI Taxonomy" id="1036672"/>
    <lineage>
        <taxon>Bacteria</taxon>
        <taxon>Pseudomonadati</taxon>
        <taxon>Pseudomonadota</taxon>
        <taxon>Betaproteobacteria</taxon>
        <taxon>Burkholderiales</taxon>
        <taxon>Alcaligenaceae</taxon>
    </lineage>
</organism>
<sequence>MNENKIPSDKNEELPLAGIVVLDFSQFLAGPSCALRLADLGARVIKVERPDGGDACRSLIVANQTHDGDSALFHTINRNKQSYSADLKNPADLANIKKLLQIADVMIHNFRPGVMQRIGLDYDSVRSINPRLIYGEISGYGDEGPWRDKPGQDLLVQSLSGLAWLSGNANDGPVPAGLSIIDLMTGAHLAQGIMGALLKQARTGAGTRITVSLLESAMDLQFEPFTAFLNSDGRQPVRSTVNHANVHTAAPYGIYQTADGYLALAMTPLDKLGSLIGCATLAEQAKDPASWFDQRDYYKRILADHLSTQDTTHWLSILEPEGIWCAPVQNWPELIKHQGFKTLDVVQTITATSGASMKTTRCPIRIDGKILTCERPAPKLGADNAEIDTLLANSAT</sequence>
<dbReference type="HOGENOM" id="CLU_033975_2_1_4"/>
<dbReference type="PANTHER" id="PTHR48207">
    <property type="entry name" value="SUCCINATE--HYDROXYMETHYLGLUTARATE COA-TRANSFERASE"/>
    <property type="match status" value="1"/>
</dbReference>
<dbReference type="GO" id="GO:0008410">
    <property type="term" value="F:CoA-transferase activity"/>
    <property type="evidence" value="ECO:0007669"/>
    <property type="project" value="TreeGrafter"/>
</dbReference>
<dbReference type="InterPro" id="IPR050483">
    <property type="entry name" value="CoA-transferase_III_domain"/>
</dbReference>
<dbReference type="AlphaFoldDB" id="I3UGG0"/>
<dbReference type="OrthoDB" id="9058532at2"/>
<gene>
    <name evidence="2" type="ordered locus">TKWG_22250</name>
</gene>